<evidence type="ECO:0000256" key="6">
    <source>
        <dbReference type="ARBA" id="ARBA00023136"/>
    </source>
</evidence>
<feature type="signal peptide" evidence="9">
    <location>
        <begin position="1"/>
        <end position="18"/>
    </location>
</feature>
<gene>
    <name evidence="11" type="ORF">TCIL3000_0_44890</name>
</gene>
<feature type="domain" description="Trypanosome variant surface glycoprotein B-type N-terminal" evidence="10">
    <location>
        <begin position="88"/>
        <end position="363"/>
    </location>
</feature>
<comment type="subcellular location">
    <subcellularLocation>
        <location evidence="2">Cell membrane</location>
        <topology evidence="2">Lipid-anchor</topology>
        <topology evidence="2">GPI-anchor</topology>
    </subcellularLocation>
</comment>
<dbReference type="GO" id="GO:0098552">
    <property type="term" value="C:side of membrane"/>
    <property type="evidence" value="ECO:0007669"/>
    <property type="project" value="UniProtKB-KW"/>
</dbReference>
<dbReference type="AlphaFoldDB" id="F9W997"/>
<evidence type="ECO:0000256" key="3">
    <source>
        <dbReference type="ARBA" id="ARBA00022475"/>
    </source>
</evidence>
<evidence type="ECO:0000256" key="8">
    <source>
        <dbReference type="ARBA" id="ARBA00023288"/>
    </source>
</evidence>
<keyword evidence="12" id="KW-1185">Reference proteome</keyword>
<organism evidence="11 12">
    <name type="scientific">Trypanosoma congolense (strain IL3000)</name>
    <dbReference type="NCBI Taxonomy" id="1068625"/>
    <lineage>
        <taxon>Eukaryota</taxon>
        <taxon>Discoba</taxon>
        <taxon>Euglenozoa</taxon>
        <taxon>Kinetoplastea</taxon>
        <taxon>Metakinetoplastina</taxon>
        <taxon>Trypanosomatida</taxon>
        <taxon>Trypanosomatidae</taxon>
        <taxon>Trypanosoma</taxon>
        <taxon>Nannomonas</taxon>
    </lineage>
</organism>
<comment type="function">
    <text evidence="1">VSG forms a coat on the surface of the parasite. The trypanosome evades the immune response of the host by expressing a series of antigenically distinct VSGs from an estimated 1000 VSG genes.</text>
</comment>
<name>F9W997_TRYCI</name>
<evidence type="ECO:0000256" key="1">
    <source>
        <dbReference type="ARBA" id="ARBA00002523"/>
    </source>
</evidence>
<proteinExistence type="predicted"/>
<evidence type="ECO:0000256" key="5">
    <source>
        <dbReference type="ARBA" id="ARBA00022729"/>
    </source>
</evidence>
<evidence type="ECO:0000313" key="11">
    <source>
        <dbReference type="EMBL" id="CCD13788.1"/>
    </source>
</evidence>
<keyword evidence="3" id="KW-1003">Cell membrane</keyword>
<feature type="chain" id="PRO_5003394621" evidence="9">
    <location>
        <begin position="19"/>
        <end position="422"/>
    </location>
</feature>
<dbReference type="VEuPathDB" id="TriTrypDB:TcIL3000_0_44890"/>
<reference evidence="11 12" key="2">
    <citation type="journal article" date="2012" name="Proc. Natl. Acad. Sci. U.S.A.">
        <title>Antigenic diversity is generated by distinct evolutionary mechanisms in African trypanosome species.</title>
        <authorList>
            <person name="Jackson A.P."/>
            <person name="Berry A."/>
            <person name="Aslett M."/>
            <person name="Allison H.C."/>
            <person name="Burton P."/>
            <person name="Vavrova-Anderson J."/>
            <person name="Brown R."/>
            <person name="Browne H."/>
            <person name="Corton N."/>
            <person name="Hauser H."/>
            <person name="Gamble J."/>
            <person name="Gilderthorp R."/>
            <person name="Marcello L."/>
            <person name="McQuillan J."/>
            <person name="Otto T.D."/>
            <person name="Quail M.A."/>
            <person name="Sanders M.J."/>
            <person name="van Tonder A."/>
            <person name="Ginger M.L."/>
            <person name="Field M.C."/>
            <person name="Barry J.D."/>
            <person name="Hertz-Fowler C."/>
            <person name="Berriman M."/>
        </authorList>
    </citation>
    <scope>NUCLEOTIDE SEQUENCE [LARGE SCALE GENOMIC DNA]</scope>
    <source>
        <strain evidence="11 12">IL3000</strain>
    </source>
</reference>
<comment type="caution">
    <text evidence="11">The sequence shown here is derived from an EMBL/GenBank/DDBJ whole genome shotgun (WGS) entry which is preliminary data.</text>
</comment>
<evidence type="ECO:0000313" key="12">
    <source>
        <dbReference type="Proteomes" id="UP000000702"/>
    </source>
</evidence>
<keyword evidence="4" id="KW-0336">GPI-anchor</keyword>
<keyword evidence="6" id="KW-0472">Membrane</keyword>
<evidence type="ECO:0000259" key="10">
    <source>
        <dbReference type="Pfam" id="PF13206"/>
    </source>
</evidence>
<evidence type="ECO:0000256" key="4">
    <source>
        <dbReference type="ARBA" id="ARBA00022622"/>
    </source>
</evidence>
<dbReference type="EMBL" id="CAEQ01001286">
    <property type="protein sequence ID" value="CCD13788.1"/>
    <property type="molecule type" value="Genomic_DNA"/>
</dbReference>
<keyword evidence="5 9" id="KW-0732">Signal</keyword>
<evidence type="ECO:0000256" key="7">
    <source>
        <dbReference type="ARBA" id="ARBA00023180"/>
    </source>
</evidence>
<keyword evidence="8" id="KW-0449">Lipoprotein</keyword>
<evidence type="ECO:0000256" key="9">
    <source>
        <dbReference type="SAM" id="SignalP"/>
    </source>
</evidence>
<keyword evidence="7" id="KW-0325">Glycoprotein</keyword>
<protein>
    <submittedName>
        <fullName evidence="11">Variant surface glycoprotein</fullName>
    </submittedName>
</protein>
<evidence type="ECO:0000256" key="2">
    <source>
        <dbReference type="ARBA" id="ARBA00004609"/>
    </source>
</evidence>
<sequence>MMLRKFALLPLVVSMGMASSQHPSAAEFNLFCRILGKANDMMYGSNYVYNENVDRVIMEEMEELYNITTGNMNDFGKMLWKTKDFLTDHPPPKETKNRQEAHRKIGKLIDEGEKKIEENRKIAVDANKKIDEAKLSVAKGIYGEHVTEVPKEDGNISDILGNTSSIFVNDTSAAHSCGYYENSPGKTLINDLFCLCVGDPIDAHGPCHPKIWPPKRRSDTNGNWTQIKYGSETLGVIQSFNESFEKIERVCRKEVIKGKIKTERMLALLGEYVGMIGKVATKPAEDGKYIFGHSGRSKHRELVTECDGSFGESDGTEAAEKYNEKICVDYGKNFKNGQYEIAWHNKFREASEKMNEEKELEKKILKNRATLLLLKSRAWIAYSREKEDETANLDDTTLSNLFDGTKPSSISPFPYLVLSLIL</sequence>
<accession>F9W997</accession>
<dbReference type="Proteomes" id="UP000000702">
    <property type="component" value="Unassembled WGS sequence"/>
</dbReference>
<dbReference type="Pfam" id="PF13206">
    <property type="entry name" value="VSG_B"/>
    <property type="match status" value="1"/>
</dbReference>
<dbReference type="GO" id="GO:0005886">
    <property type="term" value="C:plasma membrane"/>
    <property type="evidence" value="ECO:0007669"/>
    <property type="project" value="UniProtKB-SubCell"/>
</dbReference>
<reference evidence="12" key="1">
    <citation type="submission" date="2011-07" db="EMBL/GenBank/DDBJ databases">
        <title>Divergent evolution of antigenic variation in African trypanosomes.</title>
        <authorList>
            <person name="Jackson A.P."/>
            <person name="Berry A."/>
            <person name="Allison H.C."/>
            <person name="Burton P."/>
            <person name="Anderson J."/>
            <person name="Aslett M."/>
            <person name="Brown R."/>
            <person name="Corton N."/>
            <person name="Harris D."/>
            <person name="Hauser H."/>
            <person name="Gamble J."/>
            <person name="Gilderthorp R."/>
            <person name="McQuillan J."/>
            <person name="Quail M.A."/>
            <person name="Sanders M."/>
            <person name="Van Tonder A."/>
            <person name="Ginger M.L."/>
            <person name="Donelson J.E."/>
            <person name="Field M.C."/>
            <person name="Barry J.D."/>
            <person name="Berriman M."/>
            <person name="Hertz-Fowler C."/>
        </authorList>
    </citation>
    <scope>NUCLEOTIDE SEQUENCE [LARGE SCALE GENOMIC DNA]</scope>
    <source>
        <strain evidence="12">IL3000</strain>
    </source>
</reference>
<dbReference type="InterPro" id="IPR025932">
    <property type="entry name" value="Trypano_VSG_B_N_dom"/>
</dbReference>